<feature type="transmembrane region" description="Helical" evidence="1">
    <location>
        <begin position="345"/>
        <end position="364"/>
    </location>
</feature>
<keyword evidence="1" id="KW-0812">Transmembrane</keyword>
<name>A0ABQ9H305_9NEOP</name>
<organism evidence="2 3">
    <name type="scientific">Dryococelus australis</name>
    <dbReference type="NCBI Taxonomy" id="614101"/>
    <lineage>
        <taxon>Eukaryota</taxon>
        <taxon>Metazoa</taxon>
        <taxon>Ecdysozoa</taxon>
        <taxon>Arthropoda</taxon>
        <taxon>Hexapoda</taxon>
        <taxon>Insecta</taxon>
        <taxon>Pterygota</taxon>
        <taxon>Neoptera</taxon>
        <taxon>Polyneoptera</taxon>
        <taxon>Phasmatodea</taxon>
        <taxon>Verophasmatodea</taxon>
        <taxon>Anareolatae</taxon>
        <taxon>Phasmatidae</taxon>
        <taxon>Eurycanthinae</taxon>
        <taxon>Dryococelus</taxon>
    </lineage>
</organism>
<keyword evidence="1" id="KW-1133">Transmembrane helix</keyword>
<dbReference type="Proteomes" id="UP001159363">
    <property type="component" value="Chromosome 6"/>
</dbReference>
<keyword evidence="1" id="KW-0472">Membrane</keyword>
<proteinExistence type="predicted"/>
<reference evidence="2 3" key="1">
    <citation type="submission" date="2023-02" db="EMBL/GenBank/DDBJ databases">
        <title>LHISI_Scaffold_Assembly.</title>
        <authorList>
            <person name="Stuart O.P."/>
            <person name="Cleave R."/>
            <person name="Magrath M.J.L."/>
            <person name="Mikheyev A.S."/>
        </authorList>
    </citation>
    <scope>NUCLEOTIDE SEQUENCE [LARGE SCALE GENOMIC DNA]</scope>
    <source>
        <strain evidence="2">Daus_M_001</strain>
        <tissue evidence="2">Leg muscle</tissue>
    </source>
</reference>
<evidence type="ECO:0000313" key="2">
    <source>
        <dbReference type="EMBL" id="KAJ8878556.1"/>
    </source>
</evidence>
<evidence type="ECO:0000313" key="3">
    <source>
        <dbReference type="Proteomes" id="UP001159363"/>
    </source>
</evidence>
<comment type="caution">
    <text evidence="2">The sequence shown here is derived from an EMBL/GenBank/DDBJ whole genome shotgun (WGS) entry which is preliminary data.</text>
</comment>
<keyword evidence="3" id="KW-1185">Reference proteome</keyword>
<protein>
    <submittedName>
        <fullName evidence="2">Uncharacterized protein</fullName>
    </submittedName>
</protein>
<sequence length="477" mass="54862">MKSLVVSSMLLIRKIEIRETGNPTPQLNTALVTKISKETFMKNTRVSMDAKRLNDAIVFPGCSSQQSGESSLVGFGITDLSQKKKKKTTGAHTHTHTHQYSQTHLNSILEFNEQVSKNWFVLSKNIDCINFSGAFELALRGYEESQVYNRLTNAAVFEGTSKEIQNYLLECMLNICQEIIKKEISIARFWQFFNPPGHDAASIAPCSRTVLASFVDEHEKTISQSFDDASVMSAQHNGVRAIIQQQYTHEHYMHCYAYQMSLIVALPTMIEQTLLVTRHKGSLFLAMLLIGEFFTLPLQGGILRVELLTQYTSTENNWLNARTKFSHHVSIQQQLTKLELFGACWMIQYLYFGSQFFTILFFIINADKIRKHVDSFRHSVQKERGNFEKERFSSATFYSAVCLFEVENFQEYYMKFPARLKTELGVIYKREDFRKMSTSANLLQFVVENYLQTTFTETHKMLLITYTIAMTTAEAEI</sequence>
<dbReference type="PANTHER" id="PTHR45749">
    <property type="match status" value="1"/>
</dbReference>
<evidence type="ECO:0000256" key="1">
    <source>
        <dbReference type="SAM" id="Phobius"/>
    </source>
</evidence>
<dbReference type="EMBL" id="JARBHB010000007">
    <property type="protein sequence ID" value="KAJ8878556.1"/>
    <property type="molecule type" value="Genomic_DNA"/>
</dbReference>
<dbReference type="PANTHER" id="PTHR45749:SF37">
    <property type="entry name" value="OS05G0311600 PROTEIN"/>
    <property type="match status" value="1"/>
</dbReference>
<accession>A0ABQ9H305</accession>
<gene>
    <name evidence="2" type="ORF">PR048_019134</name>
</gene>